<comment type="caution">
    <text evidence="5">The sequence shown here is derived from an EMBL/GenBank/DDBJ whole genome shotgun (WGS) entry which is preliminary data.</text>
</comment>
<organism evidence="5 6">
    <name type="scientific">Actinocorallia longicatena</name>
    <dbReference type="NCBI Taxonomy" id="111803"/>
    <lineage>
        <taxon>Bacteria</taxon>
        <taxon>Bacillati</taxon>
        <taxon>Actinomycetota</taxon>
        <taxon>Actinomycetes</taxon>
        <taxon>Streptosporangiales</taxon>
        <taxon>Thermomonosporaceae</taxon>
        <taxon>Actinocorallia</taxon>
    </lineage>
</organism>
<dbReference type="SUPFAM" id="SSF46785">
    <property type="entry name" value="Winged helix' DNA-binding domain"/>
    <property type="match status" value="1"/>
</dbReference>
<dbReference type="EMBL" id="BAAAUV010000001">
    <property type="protein sequence ID" value="GAA3193263.1"/>
    <property type="molecule type" value="Genomic_DNA"/>
</dbReference>
<dbReference type="Pfam" id="PF12840">
    <property type="entry name" value="HTH_20"/>
    <property type="match status" value="1"/>
</dbReference>
<dbReference type="Proteomes" id="UP001501237">
    <property type="component" value="Unassembled WGS sequence"/>
</dbReference>
<gene>
    <name evidence="5" type="ORF">GCM10010468_02480</name>
</gene>
<evidence type="ECO:0000256" key="3">
    <source>
        <dbReference type="ARBA" id="ARBA00023163"/>
    </source>
</evidence>
<dbReference type="RefSeq" id="WP_344821245.1">
    <property type="nucleotide sequence ID" value="NZ_BAAAUV010000001.1"/>
</dbReference>
<dbReference type="Gene3D" id="1.10.10.10">
    <property type="entry name" value="Winged helix-like DNA-binding domain superfamily/Winged helix DNA-binding domain"/>
    <property type="match status" value="1"/>
</dbReference>
<evidence type="ECO:0000256" key="1">
    <source>
        <dbReference type="ARBA" id="ARBA00023015"/>
    </source>
</evidence>
<keyword evidence="3" id="KW-0804">Transcription</keyword>
<evidence type="ECO:0000313" key="5">
    <source>
        <dbReference type="EMBL" id="GAA3193263.1"/>
    </source>
</evidence>
<dbReference type="InterPro" id="IPR051011">
    <property type="entry name" value="Metal_resp_trans_reg"/>
</dbReference>
<protein>
    <submittedName>
        <fullName evidence="5">DUF5937 family protein</fullName>
    </submittedName>
</protein>
<keyword evidence="2" id="KW-0238">DNA-binding</keyword>
<keyword evidence="6" id="KW-1185">Reference proteome</keyword>
<dbReference type="PANTHER" id="PTHR43132">
    <property type="entry name" value="ARSENICAL RESISTANCE OPERON REPRESSOR ARSR-RELATED"/>
    <property type="match status" value="1"/>
</dbReference>
<evidence type="ECO:0000256" key="2">
    <source>
        <dbReference type="ARBA" id="ARBA00023125"/>
    </source>
</evidence>
<dbReference type="InterPro" id="IPR001845">
    <property type="entry name" value="HTH_ArsR_DNA-bd_dom"/>
</dbReference>
<dbReference type="PANTHER" id="PTHR43132:SF8">
    <property type="entry name" value="HTH-TYPE TRANSCRIPTIONAL REGULATOR KMTR"/>
    <property type="match status" value="1"/>
</dbReference>
<dbReference type="Pfam" id="PF19361">
    <property type="entry name" value="DUF5937"/>
    <property type="match status" value="1"/>
</dbReference>
<keyword evidence="1" id="KW-0805">Transcription regulation</keyword>
<dbReference type="SMART" id="SM00418">
    <property type="entry name" value="HTH_ARSR"/>
    <property type="match status" value="1"/>
</dbReference>
<accession>A0ABP6PWE8</accession>
<dbReference type="InterPro" id="IPR036390">
    <property type="entry name" value="WH_DNA-bd_sf"/>
</dbReference>
<evidence type="ECO:0000259" key="4">
    <source>
        <dbReference type="SMART" id="SM00418"/>
    </source>
</evidence>
<reference evidence="6" key="1">
    <citation type="journal article" date="2019" name="Int. J. Syst. Evol. Microbiol.">
        <title>The Global Catalogue of Microorganisms (GCM) 10K type strain sequencing project: providing services to taxonomists for standard genome sequencing and annotation.</title>
        <authorList>
            <consortium name="The Broad Institute Genomics Platform"/>
            <consortium name="The Broad Institute Genome Sequencing Center for Infectious Disease"/>
            <person name="Wu L."/>
            <person name="Ma J."/>
        </authorList>
    </citation>
    <scope>NUCLEOTIDE SEQUENCE [LARGE SCALE GENOMIC DNA]</scope>
    <source>
        <strain evidence="6">JCM 9377</strain>
    </source>
</reference>
<dbReference type="InterPro" id="IPR036388">
    <property type="entry name" value="WH-like_DNA-bd_sf"/>
</dbReference>
<feature type="domain" description="HTH arsR-type" evidence="4">
    <location>
        <begin position="248"/>
        <end position="319"/>
    </location>
</feature>
<proteinExistence type="predicted"/>
<sequence length="319" mass="35413">MYALRFTPADLLRCRFAVSTALETLHAVRVLHDPRTQPMHLPWLRRALPHRPKFTRLIALQPLRGWTPEFLAPAPGGPITSMDEELAGIRSADPGFVREELLRSAADQREPALRRIALDLAEDPQEARRLLADELGLAWELIVEPYWPQLSDLLDRDIAYHARLLAQGGLESLASALDNAFSWRDGTLMIEHFTEDSYELEGTGLVLMPSAFIWPNRAIGTGGPGLPAVMYAARGIAELWSRPAHPPEALERLLGRARAALLLDLAEPASTTALARRHGLSPSTVSAHLTVLKDAGLLAPRRDRRQVLYRRTSLGDLLV</sequence>
<name>A0ABP6PWE8_9ACTN</name>
<dbReference type="InterPro" id="IPR011991">
    <property type="entry name" value="ArsR-like_HTH"/>
</dbReference>
<evidence type="ECO:0000313" key="6">
    <source>
        <dbReference type="Proteomes" id="UP001501237"/>
    </source>
</evidence>
<dbReference type="InterPro" id="IPR045981">
    <property type="entry name" value="DUF5937"/>
</dbReference>
<dbReference type="CDD" id="cd00090">
    <property type="entry name" value="HTH_ARSR"/>
    <property type="match status" value="1"/>
</dbReference>